<organism evidence="4 5">
    <name type="scientific">Eiseniibacteriota bacterium</name>
    <dbReference type="NCBI Taxonomy" id="2212470"/>
    <lineage>
        <taxon>Bacteria</taxon>
        <taxon>Candidatus Eiseniibacteriota</taxon>
    </lineage>
</organism>
<sequence length="325" mass="36033">MERPASYRPTTRVLTVLELLQTHERMSGPELARRLGVDPRTARRYITQLEALGIPITAERGRNGAYALVAGFKLPPMMFTEDEALAVAVGLLAARDLGLASAAPAVASAQAKLERVMPATLRHRVRAVDETVALDLARATPSADNAALVTLTEAARERRRVRMRYRAAAGEVTEREFDPYGLAYRGGCWYVVGHCHLRLGLRSFRLDRVVTAAAGESRFERPADFDALEHLTFAFATIPRAFGVELLLETDLATARAQHAHTLGALETVARGVRLRGQVDDLAWLARELSRWSFEFRILRPAALRVALRDHARTLRARAARGRSR</sequence>
<dbReference type="InterPro" id="IPR036390">
    <property type="entry name" value="WH_DNA-bd_sf"/>
</dbReference>
<proteinExistence type="predicted"/>
<reference evidence="4 5" key="1">
    <citation type="submission" date="2020-04" db="EMBL/GenBank/DDBJ databases">
        <title>Metagenomic profiling of ammonia- and methane-oxidizing microorganisms in a Dutch drinking water treatment plant.</title>
        <authorList>
            <person name="Poghosyan L."/>
            <person name="Leucker S."/>
        </authorList>
    </citation>
    <scope>NUCLEOTIDE SEQUENCE [LARGE SCALE GENOMIC DNA]</scope>
    <source>
        <strain evidence="4">S-RSF-IL-03</strain>
    </source>
</reference>
<evidence type="ECO:0000313" key="5">
    <source>
        <dbReference type="Proteomes" id="UP000580839"/>
    </source>
</evidence>
<evidence type="ECO:0000313" key="4">
    <source>
        <dbReference type="EMBL" id="NOT34494.1"/>
    </source>
</evidence>
<dbReference type="PROSITE" id="PS52050">
    <property type="entry name" value="WYL"/>
    <property type="match status" value="1"/>
</dbReference>
<keyword evidence="1" id="KW-0805">Transcription regulation</keyword>
<dbReference type="PROSITE" id="PS51000">
    <property type="entry name" value="HTH_DEOR_2"/>
    <property type="match status" value="1"/>
</dbReference>
<dbReference type="EMBL" id="JABFRW010000125">
    <property type="protein sequence ID" value="NOT34494.1"/>
    <property type="molecule type" value="Genomic_DNA"/>
</dbReference>
<protein>
    <submittedName>
        <fullName evidence="4">YafY family transcriptional regulator</fullName>
    </submittedName>
</protein>
<evidence type="ECO:0000256" key="2">
    <source>
        <dbReference type="ARBA" id="ARBA00023163"/>
    </source>
</evidence>
<gene>
    <name evidence="4" type="ORF">HOP12_10025</name>
</gene>
<keyword evidence="2" id="KW-0804">Transcription</keyword>
<dbReference type="PANTHER" id="PTHR34580:SF3">
    <property type="entry name" value="PROTEIN PAFB"/>
    <property type="match status" value="1"/>
</dbReference>
<dbReference type="InterPro" id="IPR051534">
    <property type="entry name" value="CBASS_pafABC_assoc_protein"/>
</dbReference>
<dbReference type="InterPro" id="IPR013196">
    <property type="entry name" value="HTH_11"/>
</dbReference>
<dbReference type="Pfam" id="PF08279">
    <property type="entry name" value="HTH_11"/>
    <property type="match status" value="1"/>
</dbReference>
<dbReference type="Proteomes" id="UP000580839">
    <property type="component" value="Unassembled WGS sequence"/>
</dbReference>
<comment type="caution">
    <text evidence="4">The sequence shown here is derived from an EMBL/GenBank/DDBJ whole genome shotgun (WGS) entry which is preliminary data.</text>
</comment>
<evidence type="ECO:0000259" key="3">
    <source>
        <dbReference type="PROSITE" id="PS51000"/>
    </source>
</evidence>
<dbReference type="PIRSF" id="PIRSF016838">
    <property type="entry name" value="PafC"/>
    <property type="match status" value="1"/>
</dbReference>
<dbReference type="Pfam" id="PF13280">
    <property type="entry name" value="WYL"/>
    <property type="match status" value="1"/>
</dbReference>
<dbReference type="AlphaFoldDB" id="A0A849SPC6"/>
<dbReference type="InterPro" id="IPR028349">
    <property type="entry name" value="PafC-like"/>
</dbReference>
<evidence type="ECO:0000256" key="1">
    <source>
        <dbReference type="ARBA" id="ARBA00023015"/>
    </source>
</evidence>
<dbReference type="PANTHER" id="PTHR34580">
    <property type="match status" value="1"/>
</dbReference>
<dbReference type="InterPro" id="IPR036388">
    <property type="entry name" value="WH-like_DNA-bd_sf"/>
</dbReference>
<dbReference type="InterPro" id="IPR057727">
    <property type="entry name" value="WCX_dom"/>
</dbReference>
<dbReference type="SUPFAM" id="SSF46785">
    <property type="entry name" value="Winged helix' DNA-binding domain"/>
    <property type="match status" value="1"/>
</dbReference>
<dbReference type="InterPro" id="IPR001034">
    <property type="entry name" value="DeoR_HTH"/>
</dbReference>
<feature type="domain" description="HTH deoR-type" evidence="3">
    <location>
        <begin position="9"/>
        <end position="67"/>
    </location>
</feature>
<dbReference type="InterPro" id="IPR026881">
    <property type="entry name" value="WYL_dom"/>
</dbReference>
<dbReference type="GO" id="GO:0003700">
    <property type="term" value="F:DNA-binding transcription factor activity"/>
    <property type="evidence" value="ECO:0007669"/>
    <property type="project" value="InterPro"/>
</dbReference>
<dbReference type="Pfam" id="PF25583">
    <property type="entry name" value="WCX"/>
    <property type="match status" value="1"/>
</dbReference>
<accession>A0A849SPC6</accession>
<name>A0A849SPC6_UNCEI</name>
<dbReference type="Gene3D" id="1.10.10.10">
    <property type="entry name" value="Winged helix-like DNA-binding domain superfamily/Winged helix DNA-binding domain"/>
    <property type="match status" value="1"/>
</dbReference>